<dbReference type="PATRIC" id="fig|1423.173.peg.3454"/>
<accession>A0A0D1JC97</accession>
<evidence type="ECO:0000313" key="2">
    <source>
        <dbReference type="EMBL" id="KIU10009.1"/>
    </source>
</evidence>
<dbReference type="Pfam" id="PF11706">
    <property type="entry name" value="zf-CGNR"/>
    <property type="match status" value="1"/>
</dbReference>
<dbReference type="InterPro" id="IPR021005">
    <property type="entry name" value="Znf_CGNR"/>
</dbReference>
<feature type="domain" description="Zinc finger CGNR" evidence="1">
    <location>
        <begin position="151"/>
        <end position="189"/>
    </location>
</feature>
<dbReference type="STRING" id="483913.AN935_20260"/>
<organism evidence="2 3">
    <name type="scientific">Bacillus subtilis</name>
    <dbReference type="NCBI Taxonomy" id="1423"/>
    <lineage>
        <taxon>Bacteria</taxon>
        <taxon>Bacillati</taxon>
        <taxon>Bacillota</taxon>
        <taxon>Bacilli</taxon>
        <taxon>Bacillales</taxon>
        <taxon>Bacillaceae</taxon>
        <taxon>Bacillus</taxon>
    </lineage>
</organism>
<dbReference type="Pfam" id="PF07336">
    <property type="entry name" value="ABATE"/>
    <property type="match status" value="1"/>
</dbReference>
<comment type="caution">
    <text evidence="2">The sequence shown here is derived from an EMBL/GenBank/DDBJ whole genome shotgun (WGS) entry which is preliminary data.</text>
</comment>
<dbReference type="Gene3D" id="1.10.3300.10">
    <property type="entry name" value="Jann2411-like domain"/>
    <property type="match status" value="1"/>
</dbReference>
<evidence type="ECO:0000259" key="1">
    <source>
        <dbReference type="Pfam" id="PF11706"/>
    </source>
</evidence>
<gene>
    <name evidence="2" type="ORF">SC09_Contig28orf00160</name>
</gene>
<dbReference type="InterPro" id="IPR010852">
    <property type="entry name" value="ABATE"/>
</dbReference>
<evidence type="ECO:0000313" key="3">
    <source>
        <dbReference type="Proteomes" id="UP000032247"/>
    </source>
</evidence>
<name>A0A0D1JC97_BACIU</name>
<dbReference type="AlphaFoldDB" id="A0A0D1JC97"/>
<reference evidence="2 3" key="1">
    <citation type="submission" date="2014-12" db="EMBL/GenBank/DDBJ databases">
        <title>Comparative genome analysis of Bacillus coagulans HM-08, Clostridium butyricum HM-68, Bacillus subtilis HM-66 and Bacillus licheniformis BL-09.</title>
        <authorList>
            <person name="Zhang H."/>
        </authorList>
    </citation>
    <scope>NUCLEOTIDE SEQUENCE [LARGE SCALE GENOMIC DNA]</scope>
    <source>
        <strain evidence="2 3">HM-66</strain>
    </source>
</reference>
<dbReference type="InterPro" id="IPR023286">
    <property type="entry name" value="ABATE_dom_sf"/>
</dbReference>
<dbReference type="SUPFAM" id="SSF160904">
    <property type="entry name" value="Jann2411-like"/>
    <property type="match status" value="1"/>
</dbReference>
<proteinExistence type="predicted"/>
<protein>
    <recommendedName>
        <fullName evidence="1">Zinc finger CGNR domain-containing protein</fullName>
    </recommendedName>
</protein>
<dbReference type="EMBL" id="JXBC01000006">
    <property type="protein sequence ID" value="KIU10009.1"/>
    <property type="molecule type" value="Genomic_DNA"/>
</dbReference>
<dbReference type="PANTHER" id="PTHR35525">
    <property type="entry name" value="BLL6575 PROTEIN"/>
    <property type="match status" value="1"/>
</dbReference>
<dbReference type="Proteomes" id="UP000032247">
    <property type="component" value="Unassembled WGS sequence"/>
</dbReference>
<sequence>MKGMITMANAQFPLITQNLSLDLVNTEIISYDKRHNLIQSGKDLMAWLAIMGETAPFLNSLTLQQVQEQLQSIHQFRAELRKHFERIAEGSEPSQAFISFLQDQIAAAPFSYQIIDDKLARIPNGKPDDSVLSLIAYDALWLIHTKEIKQLKRCANEKCILLFLDKTGRRKWCSMKICGNRHKVSRHQKKINHE</sequence>
<dbReference type="PANTHER" id="PTHR35525:SF3">
    <property type="entry name" value="BLL6575 PROTEIN"/>
    <property type="match status" value="1"/>
</dbReference>